<sequence>MARKVRRHAWLRLRLRLPLILWLTVVWAHHGQNARTPERQNARTPGRTDAARVPASALASPNCWANAGRT</sequence>
<gene>
    <name evidence="1" type="ORF">AHOG_20460</name>
</gene>
<dbReference type="RefSeq" id="WP_093942804.1">
    <property type="nucleotide sequence ID" value="NZ_CP022521.1"/>
</dbReference>
<dbReference type="EMBL" id="CP022521">
    <property type="protein sequence ID" value="ASO21709.1"/>
    <property type="molecule type" value="Genomic_DNA"/>
</dbReference>
<evidence type="ECO:0000313" key="2">
    <source>
        <dbReference type="Proteomes" id="UP000204221"/>
    </source>
</evidence>
<keyword evidence="2" id="KW-1185">Reference proteome</keyword>
<dbReference type="AlphaFoldDB" id="A0A221W856"/>
<dbReference type="Proteomes" id="UP000204221">
    <property type="component" value="Chromosome"/>
</dbReference>
<reference evidence="1 2" key="1">
    <citation type="submission" date="2017-07" db="EMBL/GenBank/DDBJ databases">
        <title>Complete genome sequence of Actinoalloteichus hoggarensis DSM 45943, type strain of Actinoalloteichus hoggarensis.</title>
        <authorList>
            <person name="Ruckert C."/>
            <person name="Nouioui I."/>
            <person name="Willmese J."/>
            <person name="van Wezel G."/>
            <person name="Klenk H.-P."/>
            <person name="Kalinowski J."/>
            <person name="Zotchev S.B."/>
        </authorList>
    </citation>
    <scope>NUCLEOTIDE SEQUENCE [LARGE SCALE GENOMIC DNA]</scope>
    <source>
        <strain evidence="1 2">DSM 45943</strain>
    </source>
</reference>
<name>A0A221W856_9PSEU</name>
<accession>A0A221W856</accession>
<dbReference type="KEGG" id="ahg:AHOG_20460"/>
<proteinExistence type="predicted"/>
<organism evidence="1 2">
    <name type="scientific">Actinoalloteichus hoggarensis</name>
    <dbReference type="NCBI Taxonomy" id="1470176"/>
    <lineage>
        <taxon>Bacteria</taxon>
        <taxon>Bacillati</taxon>
        <taxon>Actinomycetota</taxon>
        <taxon>Actinomycetes</taxon>
        <taxon>Pseudonocardiales</taxon>
        <taxon>Pseudonocardiaceae</taxon>
        <taxon>Actinoalloteichus</taxon>
    </lineage>
</organism>
<evidence type="ECO:0000313" key="1">
    <source>
        <dbReference type="EMBL" id="ASO21709.1"/>
    </source>
</evidence>
<protein>
    <submittedName>
        <fullName evidence="1">Uncharacterized protein</fullName>
    </submittedName>
</protein>